<dbReference type="GO" id="GO:0000150">
    <property type="term" value="F:DNA strand exchange activity"/>
    <property type="evidence" value="ECO:0007669"/>
    <property type="project" value="InterPro"/>
</dbReference>
<reference evidence="7 10" key="1">
    <citation type="journal article" date="2014" name="Int. J. Syst. Evol. Microbiol.">
        <title>Complete genome sequence of Corynebacterium casei LMG S-19264T (=DSM 44701T), isolated from a smear-ripened cheese.</title>
        <authorList>
            <consortium name="US DOE Joint Genome Institute (JGI-PGF)"/>
            <person name="Walter F."/>
            <person name="Albersmeier A."/>
            <person name="Kalinowski J."/>
            <person name="Ruckert C."/>
        </authorList>
    </citation>
    <scope>NUCLEOTIDE SEQUENCE [LARGE SCALE GENOMIC DNA]</scope>
    <source>
        <strain evidence="7 10">NBRC 112289</strain>
    </source>
</reference>
<feature type="coiled-coil region" evidence="3">
    <location>
        <begin position="424"/>
        <end position="451"/>
    </location>
</feature>
<dbReference type="PROSITE" id="PS51736">
    <property type="entry name" value="RECOMBINASES_3"/>
    <property type="match status" value="1"/>
</dbReference>
<evidence type="ECO:0000256" key="2">
    <source>
        <dbReference type="ARBA" id="ARBA00023172"/>
    </source>
</evidence>
<dbReference type="InterPro" id="IPR036162">
    <property type="entry name" value="Resolvase-like_N_sf"/>
</dbReference>
<dbReference type="EMBL" id="BSUL01000001">
    <property type="protein sequence ID" value="GMA29917.1"/>
    <property type="molecule type" value="Genomic_DNA"/>
</dbReference>
<gene>
    <name evidence="7" type="ORF">GCM10025874_00540</name>
    <name evidence="8" type="ORF">GCM10025874_31700</name>
    <name evidence="9" type="ORF">GCM10025874_32070</name>
</gene>
<protein>
    <recommendedName>
        <fullName evidence="11">Recombinase family protein</fullName>
    </recommendedName>
</protein>
<feature type="region of interest" description="Disordered" evidence="4">
    <location>
        <begin position="217"/>
        <end position="236"/>
    </location>
</feature>
<dbReference type="EMBL" id="BSUL01000002">
    <property type="protein sequence ID" value="GMA29954.1"/>
    <property type="molecule type" value="Genomic_DNA"/>
</dbReference>
<dbReference type="InterPro" id="IPR011109">
    <property type="entry name" value="DNA_bind_recombinase_dom"/>
</dbReference>
<evidence type="ECO:0000259" key="5">
    <source>
        <dbReference type="PROSITE" id="PS51736"/>
    </source>
</evidence>
<dbReference type="AlphaFoldDB" id="A0AA37UEZ2"/>
<dbReference type="GO" id="GO:0003677">
    <property type="term" value="F:DNA binding"/>
    <property type="evidence" value="ECO:0007669"/>
    <property type="project" value="UniProtKB-KW"/>
</dbReference>
<keyword evidence="10" id="KW-1185">Reference proteome</keyword>
<dbReference type="SMART" id="SM00857">
    <property type="entry name" value="Resolvase"/>
    <property type="match status" value="1"/>
</dbReference>
<dbReference type="Gene3D" id="3.90.1750.20">
    <property type="entry name" value="Putative Large Serine Recombinase, Chain B, Domain 2"/>
    <property type="match status" value="1"/>
</dbReference>
<comment type="caution">
    <text evidence="7">The sequence shown here is derived from an EMBL/GenBank/DDBJ whole genome shotgun (WGS) entry which is preliminary data.</text>
</comment>
<keyword evidence="3" id="KW-0175">Coiled coil</keyword>
<name>A0AA37UEZ2_9MICO</name>
<evidence type="ECO:0008006" key="11">
    <source>
        <dbReference type="Google" id="ProtNLM"/>
    </source>
</evidence>
<dbReference type="Pfam" id="PF00239">
    <property type="entry name" value="Resolvase"/>
    <property type="match status" value="1"/>
</dbReference>
<dbReference type="Proteomes" id="UP001157160">
    <property type="component" value="Unassembled WGS sequence"/>
</dbReference>
<dbReference type="InterPro" id="IPR038109">
    <property type="entry name" value="DNA_bind_recomb_sf"/>
</dbReference>
<dbReference type="InterPro" id="IPR050639">
    <property type="entry name" value="SSR_resolvase"/>
</dbReference>
<evidence type="ECO:0000256" key="3">
    <source>
        <dbReference type="SAM" id="Coils"/>
    </source>
</evidence>
<evidence type="ECO:0000313" key="8">
    <source>
        <dbReference type="EMBL" id="GMA29917.1"/>
    </source>
</evidence>
<proteinExistence type="predicted"/>
<dbReference type="Pfam" id="PF07508">
    <property type="entry name" value="Recombinase"/>
    <property type="match status" value="1"/>
</dbReference>
<accession>A0AA37UEZ2</accession>
<keyword evidence="2" id="KW-0233">DNA recombination</keyword>
<evidence type="ECO:0000313" key="7">
    <source>
        <dbReference type="EMBL" id="GMA26801.1"/>
    </source>
</evidence>
<dbReference type="PROSITE" id="PS51737">
    <property type="entry name" value="RECOMBINASE_DNA_BIND"/>
    <property type="match status" value="1"/>
</dbReference>
<feature type="domain" description="Resolvase/invertase-type recombinase catalytic" evidence="5">
    <location>
        <begin position="4"/>
        <end position="159"/>
    </location>
</feature>
<evidence type="ECO:0000259" key="6">
    <source>
        <dbReference type="PROSITE" id="PS51737"/>
    </source>
</evidence>
<evidence type="ECO:0000256" key="4">
    <source>
        <dbReference type="SAM" id="MobiDB-lite"/>
    </source>
</evidence>
<dbReference type="PANTHER" id="PTHR30461">
    <property type="entry name" value="DNA-INVERTASE FROM LAMBDOID PROPHAGE"/>
    <property type="match status" value="1"/>
</dbReference>
<evidence type="ECO:0000313" key="9">
    <source>
        <dbReference type="EMBL" id="GMA29954.1"/>
    </source>
</evidence>
<dbReference type="InterPro" id="IPR006119">
    <property type="entry name" value="Resolv_N"/>
</dbReference>
<dbReference type="PANTHER" id="PTHR30461:SF2">
    <property type="entry name" value="SERINE RECOMBINASE PINE-RELATED"/>
    <property type="match status" value="1"/>
</dbReference>
<evidence type="ECO:0000313" key="10">
    <source>
        <dbReference type="Proteomes" id="UP001157160"/>
    </source>
</evidence>
<dbReference type="SUPFAM" id="SSF53041">
    <property type="entry name" value="Resolvase-like"/>
    <property type="match status" value="1"/>
</dbReference>
<dbReference type="Gene3D" id="3.40.50.1390">
    <property type="entry name" value="Resolvase, N-terminal catalytic domain"/>
    <property type="match status" value="1"/>
</dbReference>
<organism evidence="7 10">
    <name type="scientific">Arenivirga flava</name>
    <dbReference type="NCBI Taxonomy" id="1930060"/>
    <lineage>
        <taxon>Bacteria</taxon>
        <taxon>Bacillati</taxon>
        <taxon>Actinomycetota</taxon>
        <taxon>Actinomycetes</taxon>
        <taxon>Micrococcales</taxon>
        <taxon>Microbacteriaceae</taxon>
        <taxon>Arenivirga</taxon>
    </lineage>
</organism>
<feature type="domain" description="Recombinase" evidence="6">
    <location>
        <begin position="167"/>
        <end position="298"/>
    </location>
</feature>
<keyword evidence="1" id="KW-0238">DNA-binding</keyword>
<evidence type="ECO:0000256" key="1">
    <source>
        <dbReference type="ARBA" id="ARBA00023125"/>
    </source>
</evidence>
<dbReference type="EMBL" id="BSUL01000001">
    <property type="protein sequence ID" value="GMA26801.1"/>
    <property type="molecule type" value="Genomic_DNA"/>
</dbReference>
<sequence length="550" mass="61081">MKLRAAIYARISNKDKRTPKVADQIAILKLFAGECGYTVGPVFQDDGIAASGKSIDDTTLEKRPGAQALLKAMEAKEFDVLLAVEGERLARTYQDGLKFISTSADAGVLWHFEGDRTPLDVSTPNGEETAVAIFTSGRREGRIRDARQRRRYERERAAGMPLWGTRPFGFEPDRITVREEEAAYIRTAVADYLSGTRSMLRIAKDWTAAGVKTDAMRPSEADVEAGRDYRERVSRDGEKRPVSTVWTATTVRQLLLRPRNAGLLVYKGQQLAESKIERIIEPEQHEALKSRVKAGTPVSERAVTLLGGVLRCECGAVMHGTTSYSQRNKERGNVPAGKRYVFKNYKCSKALYDKSQRHASIAQGAVDDFFTATLLADLFHDRIKAPGDDVSAKLSDLAQRLIENQENVKHVGAQLLDPALKSIHAQGKSNLAALDSEREELEAERDRLLSRAADGGALSGFLDEWRRSDDAPFKDTEEREAWEARLREAWGSLPIDRQRAMIRARYRPSVKVGGRGISRLSLGQLPGGDYMGFDNPVSFEPEPEGWAAIS</sequence>
<dbReference type="RefSeq" id="WP_284228871.1">
    <property type="nucleotide sequence ID" value="NZ_BSUL01000001.1"/>
</dbReference>
<reference evidence="7" key="2">
    <citation type="submission" date="2023-02" db="EMBL/GenBank/DDBJ databases">
        <authorList>
            <person name="Sun Q."/>
            <person name="Mori K."/>
        </authorList>
    </citation>
    <scope>NUCLEOTIDE SEQUENCE</scope>
    <source>
        <strain evidence="7">NBRC 112289</strain>
    </source>
</reference>